<evidence type="ECO:0000313" key="1">
    <source>
        <dbReference type="EMBL" id="PCH36216.1"/>
    </source>
</evidence>
<keyword evidence="2" id="KW-1185">Reference proteome</keyword>
<dbReference type="EMBL" id="KB467876">
    <property type="protein sequence ID" value="PCH36216.1"/>
    <property type="molecule type" value="Genomic_DNA"/>
</dbReference>
<dbReference type="AlphaFoldDB" id="A0A2H3J212"/>
<proteinExistence type="predicted"/>
<dbReference type="Proteomes" id="UP000218811">
    <property type="component" value="Unassembled WGS sequence"/>
</dbReference>
<protein>
    <submittedName>
        <fullName evidence="1">Uncharacterized protein</fullName>
    </submittedName>
</protein>
<dbReference type="STRING" id="742152.A0A2H3J212"/>
<evidence type="ECO:0000313" key="2">
    <source>
        <dbReference type="Proteomes" id="UP000218811"/>
    </source>
</evidence>
<name>A0A2H3J212_WOLCO</name>
<reference evidence="1 2" key="1">
    <citation type="journal article" date="2012" name="Science">
        <title>The Paleozoic origin of enzymatic lignin decomposition reconstructed from 31 fungal genomes.</title>
        <authorList>
            <person name="Floudas D."/>
            <person name="Binder M."/>
            <person name="Riley R."/>
            <person name="Barry K."/>
            <person name="Blanchette R.A."/>
            <person name="Henrissat B."/>
            <person name="Martinez A.T."/>
            <person name="Otillar R."/>
            <person name="Spatafora J.W."/>
            <person name="Yadav J.S."/>
            <person name="Aerts A."/>
            <person name="Benoit I."/>
            <person name="Boyd A."/>
            <person name="Carlson A."/>
            <person name="Copeland A."/>
            <person name="Coutinho P.M."/>
            <person name="de Vries R.P."/>
            <person name="Ferreira P."/>
            <person name="Findley K."/>
            <person name="Foster B."/>
            <person name="Gaskell J."/>
            <person name="Glotzer D."/>
            <person name="Gorecki P."/>
            <person name="Heitman J."/>
            <person name="Hesse C."/>
            <person name="Hori C."/>
            <person name="Igarashi K."/>
            <person name="Jurgens J.A."/>
            <person name="Kallen N."/>
            <person name="Kersten P."/>
            <person name="Kohler A."/>
            <person name="Kuees U."/>
            <person name="Kumar T.K.A."/>
            <person name="Kuo A."/>
            <person name="LaButti K."/>
            <person name="Larrondo L.F."/>
            <person name="Lindquist E."/>
            <person name="Ling A."/>
            <person name="Lombard V."/>
            <person name="Lucas S."/>
            <person name="Lundell T."/>
            <person name="Martin R."/>
            <person name="McLaughlin D.J."/>
            <person name="Morgenstern I."/>
            <person name="Morin E."/>
            <person name="Murat C."/>
            <person name="Nagy L.G."/>
            <person name="Nolan M."/>
            <person name="Ohm R.A."/>
            <person name="Patyshakuliyeva A."/>
            <person name="Rokas A."/>
            <person name="Ruiz-Duenas F.J."/>
            <person name="Sabat G."/>
            <person name="Salamov A."/>
            <person name="Samejima M."/>
            <person name="Schmutz J."/>
            <person name="Slot J.C."/>
            <person name="St John F."/>
            <person name="Stenlid J."/>
            <person name="Sun H."/>
            <person name="Sun S."/>
            <person name="Syed K."/>
            <person name="Tsang A."/>
            <person name="Wiebenga A."/>
            <person name="Young D."/>
            <person name="Pisabarro A."/>
            <person name="Eastwood D.C."/>
            <person name="Martin F."/>
            <person name="Cullen D."/>
            <person name="Grigoriev I.V."/>
            <person name="Hibbett D.S."/>
        </authorList>
    </citation>
    <scope>NUCLEOTIDE SEQUENCE [LARGE SCALE GENOMIC DNA]</scope>
    <source>
        <strain evidence="1 2">MD-104</strain>
    </source>
</reference>
<gene>
    <name evidence="1" type="ORF">WOLCODRAFT_140260</name>
</gene>
<organism evidence="1 2">
    <name type="scientific">Wolfiporia cocos (strain MD-104)</name>
    <name type="common">Brown rot fungus</name>
    <dbReference type="NCBI Taxonomy" id="742152"/>
    <lineage>
        <taxon>Eukaryota</taxon>
        <taxon>Fungi</taxon>
        <taxon>Dikarya</taxon>
        <taxon>Basidiomycota</taxon>
        <taxon>Agaricomycotina</taxon>
        <taxon>Agaricomycetes</taxon>
        <taxon>Polyporales</taxon>
        <taxon>Phaeolaceae</taxon>
        <taxon>Wolfiporia</taxon>
    </lineage>
</organism>
<accession>A0A2H3J212</accession>
<sequence>MVHPAVHAPQIRVQGSLRDLFDDWHALDAHLKINGHQSAEYAPSSKLPHVLTTFVHIQPGEWKLSAEFASPEIKLLCKHDALFRLTITKANYTLGDTTSDRGITQPNVPLMVEAQIGYVTESDSIDSAGVILKPDFSKTQVMHVAHHSDVPESVLNLYLHEYFKRLSDGREPAFSFYVRPDSQIGRWPIEYYSNGSFGYISKVRDIDIHLVEEYFRGHWKQSNETIGHGNSPVTFKNVIKVDGEPVHFEARIGLPSVQAVCEQEVDVTFTVNLLFLRREGDDNQTLIPLHLRQKVYISLIAGIAKRYDRPAGITYLLIDAPNHVIRQQSPQLEDSNNTHERELAPFMAGFLDAFDKYVTHIIRANGCIIYASSPQTNFKIGILPDGKVNGISADVHSYGRISEITEASINALFRNRWKTGSISGLSDTRNSLFVEWKYHSLVPEVKFQPMKVRLVKGDRAMVALHIKSGIMKPSGGPLIDMKGWRLVFETNLLVQSGEDKVENSFGVCLNVDDSQLELLEESTYNRSYKRDVLGFIKAYFSAICQARLHVIHSVTSGVLVDASLHVAPVSGAEGLRVLFTEFSALPPSGSIQTSIPAISTTELLQILRSELSIFNSIVAVVDLGVSATNILSISPYELDYFKEDPAQFQWGEEDSSRSKEGLVTYKWSPRPAPSVDKTLPALSGQDNLPFNVSATCTTTNQLRIYFPRDADGVIWQVELGGEIHLSVKMNHASQEWSARSSVNWDASFQLRGGVIENVKSNGISFQEPVHTGSSNVRKLPDPRSALQTGFSGERAIDLNHILNRVQERLDVLLVRPQPSAGIADILDLQPLNQ</sequence>